<name>A0A497EM59_9CREN</name>
<proteinExistence type="predicted"/>
<gene>
    <name evidence="1" type="ORF">DRJ31_09380</name>
</gene>
<evidence type="ECO:0000313" key="1">
    <source>
        <dbReference type="EMBL" id="RLE47086.1"/>
    </source>
</evidence>
<protein>
    <submittedName>
        <fullName evidence="1">Uncharacterized protein</fullName>
    </submittedName>
</protein>
<reference evidence="1 2" key="1">
    <citation type="submission" date="2018-06" db="EMBL/GenBank/DDBJ databases">
        <title>Extensive metabolic versatility and redundancy in microbially diverse, dynamic hydrothermal sediments.</title>
        <authorList>
            <person name="Dombrowski N."/>
            <person name="Teske A."/>
            <person name="Baker B.J."/>
        </authorList>
    </citation>
    <scope>NUCLEOTIDE SEQUENCE [LARGE SCALE GENOMIC DNA]</scope>
    <source>
        <strain evidence="1">B66_G16</strain>
    </source>
</reference>
<dbReference type="Proteomes" id="UP000278475">
    <property type="component" value="Unassembled WGS sequence"/>
</dbReference>
<organism evidence="1 2">
    <name type="scientific">Thermoproteota archaeon</name>
    <dbReference type="NCBI Taxonomy" id="2056631"/>
    <lineage>
        <taxon>Archaea</taxon>
        <taxon>Thermoproteota</taxon>
    </lineage>
</organism>
<accession>A0A497EM59</accession>
<comment type="caution">
    <text evidence="1">The sequence shown here is derived from an EMBL/GenBank/DDBJ whole genome shotgun (WGS) entry which is preliminary data.</text>
</comment>
<dbReference type="AlphaFoldDB" id="A0A497EM59"/>
<sequence>MNEQELLELLRKHPWIAPYIEYVRPGKDGRRGYWRIKPYLGINPVKLAEMFGGPIDEGHRRRLQQMLRLAEVSHELAKSGKTRGKEYYKGVEMPRHAVEIARRLKGKHLPPRPSEAIRRLRRILRRIGEIVEEGSAKLELEL</sequence>
<evidence type="ECO:0000313" key="2">
    <source>
        <dbReference type="Proteomes" id="UP000278475"/>
    </source>
</evidence>
<dbReference type="EMBL" id="QMQV01000152">
    <property type="protein sequence ID" value="RLE47086.1"/>
    <property type="molecule type" value="Genomic_DNA"/>
</dbReference>